<name>A0AAD7PNB1_QUISA</name>
<feature type="compositionally biased region" description="Basic and acidic residues" evidence="1">
    <location>
        <begin position="29"/>
        <end position="56"/>
    </location>
</feature>
<sequence>MSTVLKTGFTFALGSMFGIVISRAASRNWHREGGHDGHQWRCPKQRQDNKQKKTDASPETLMEEVKKDTVVKYNSHYNSST</sequence>
<accession>A0AAD7PNB1</accession>
<reference evidence="2" key="1">
    <citation type="journal article" date="2023" name="Science">
        <title>Elucidation of the pathway for biosynthesis of saponin adjuvants from the soapbark tree.</title>
        <authorList>
            <person name="Reed J."/>
            <person name="Orme A."/>
            <person name="El-Demerdash A."/>
            <person name="Owen C."/>
            <person name="Martin L.B.B."/>
            <person name="Misra R.C."/>
            <person name="Kikuchi S."/>
            <person name="Rejzek M."/>
            <person name="Martin A.C."/>
            <person name="Harkess A."/>
            <person name="Leebens-Mack J."/>
            <person name="Louveau T."/>
            <person name="Stephenson M.J."/>
            <person name="Osbourn A."/>
        </authorList>
    </citation>
    <scope>NUCLEOTIDE SEQUENCE</scope>
    <source>
        <strain evidence="2">S10</strain>
    </source>
</reference>
<keyword evidence="3" id="KW-1185">Reference proteome</keyword>
<comment type="caution">
    <text evidence="2">The sequence shown here is derived from an EMBL/GenBank/DDBJ whole genome shotgun (WGS) entry which is preliminary data.</text>
</comment>
<dbReference type="AlphaFoldDB" id="A0AAD7PNB1"/>
<dbReference type="KEGG" id="qsa:O6P43_017395"/>
<evidence type="ECO:0000313" key="2">
    <source>
        <dbReference type="EMBL" id="KAJ7962126.1"/>
    </source>
</evidence>
<protein>
    <submittedName>
        <fullName evidence="2">Uncharacterized protein</fullName>
    </submittedName>
</protein>
<organism evidence="2 3">
    <name type="scientific">Quillaja saponaria</name>
    <name type="common">Soap bark tree</name>
    <dbReference type="NCBI Taxonomy" id="32244"/>
    <lineage>
        <taxon>Eukaryota</taxon>
        <taxon>Viridiplantae</taxon>
        <taxon>Streptophyta</taxon>
        <taxon>Embryophyta</taxon>
        <taxon>Tracheophyta</taxon>
        <taxon>Spermatophyta</taxon>
        <taxon>Magnoliopsida</taxon>
        <taxon>eudicotyledons</taxon>
        <taxon>Gunneridae</taxon>
        <taxon>Pentapetalae</taxon>
        <taxon>rosids</taxon>
        <taxon>fabids</taxon>
        <taxon>Fabales</taxon>
        <taxon>Quillajaceae</taxon>
        <taxon>Quillaja</taxon>
    </lineage>
</organism>
<feature type="region of interest" description="Disordered" evidence="1">
    <location>
        <begin position="29"/>
        <end position="63"/>
    </location>
</feature>
<evidence type="ECO:0000256" key="1">
    <source>
        <dbReference type="SAM" id="MobiDB-lite"/>
    </source>
</evidence>
<dbReference type="Proteomes" id="UP001163823">
    <property type="component" value="Chromosome 7"/>
</dbReference>
<evidence type="ECO:0000313" key="3">
    <source>
        <dbReference type="Proteomes" id="UP001163823"/>
    </source>
</evidence>
<gene>
    <name evidence="2" type="ORF">O6P43_017395</name>
</gene>
<proteinExistence type="predicted"/>
<dbReference type="EMBL" id="JARAOO010000007">
    <property type="protein sequence ID" value="KAJ7962126.1"/>
    <property type="molecule type" value="Genomic_DNA"/>
</dbReference>